<dbReference type="CDD" id="cd12952">
    <property type="entry name" value="MMP_ACEL2062"/>
    <property type="match status" value="1"/>
</dbReference>
<accession>A0A927G8D3</accession>
<name>A0A927G8D3_9MICO</name>
<gene>
    <name evidence="1" type="ORF">IF651_07100</name>
</gene>
<dbReference type="EMBL" id="JACYHB010000004">
    <property type="protein sequence ID" value="MBD8078821.1"/>
    <property type="molecule type" value="Genomic_DNA"/>
</dbReference>
<dbReference type="AlphaFoldDB" id="A0A927G8D3"/>
<dbReference type="Pfam" id="PF06262">
    <property type="entry name" value="Zincin_1"/>
    <property type="match status" value="1"/>
</dbReference>
<organism evidence="1 2">
    <name type="scientific">Cellulosimicrobium arenosum</name>
    <dbReference type="NCBI Taxonomy" id="2708133"/>
    <lineage>
        <taxon>Bacteria</taxon>
        <taxon>Bacillati</taxon>
        <taxon>Actinomycetota</taxon>
        <taxon>Actinomycetes</taxon>
        <taxon>Micrococcales</taxon>
        <taxon>Promicromonosporaceae</taxon>
        <taxon>Cellulosimicrobium</taxon>
    </lineage>
</organism>
<dbReference type="RefSeq" id="WP_191828394.1">
    <property type="nucleotide sequence ID" value="NZ_JACYHB010000004.1"/>
</dbReference>
<dbReference type="Proteomes" id="UP000610846">
    <property type="component" value="Unassembled WGS sequence"/>
</dbReference>
<evidence type="ECO:0000313" key="2">
    <source>
        <dbReference type="Proteomes" id="UP000610846"/>
    </source>
</evidence>
<proteinExistence type="predicted"/>
<comment type="caution">
    <text evidence="1">The sequence shown here is derived from an EMBL/GenBank/DDBJ whole genome shotgun (WGS) entry which is preliminary data.</text>
</comment>
<dbReference type="SUPFAM" id="SSF55486">
    <property type="entry name" value="Metalloproteases ('zincins'), catalytic domain"/>
    <property type="match status" value="1"/>
</dbReference>
<dbReference type="Gene3D" id="3.30.2010.20">
    <property type="match status" value="1"/>
</dbReference>
<protein>
    <submittedName>
        <fullName evidence="1">Metallopeptidase family protein</fullName>
    </submittedName>
</protein>
<reference evidence="1" key="2">
    <citation type="submission" date="2020-09" db="EMBL/GenBank/DDBJ databases">
        <authorList>
            <person name="Yu Y."/>
        </authorList>
    </citation>
    <scope>NUCLEOTIDE SEQUENCE</scope>
    <source>
        <strain evidence="1">KCTC 49039</strain>
    </source>
</reference>
<reference evidence="1" key="1">
    <citation type="journal article" date="2018" name="Curr. Microbiol.">
        <title>Cellulosimicrobium arenosum sp. nov., Isolated from Marine Sediment Sand.</title>
        <authorList>
            <person name="Oh M."/>
            <person name="Kim J.H."/>
            <person name="Yoon J.H."/>
            <person name="Schumann P."/>
            <person name="Kim W."/>
        </authorList>
    </citation>
    <scope>NUCLEOTIDE SEQUENCE</scope>
    <source>
        <strain evidence="1">KCTC 49039</strain>
    </source>
</reference>
<evidence type="ECO:0000313" key="1">
    <source>
        <dbReference type="EMBL" id="MBD8078821.1"/>
    </source>
</evidence>
<keyword evidence="2" id="KW-1185">Reference proteome</keyword>
<sequence>MADAAEMTREEFEDAVRDGLDLVPENLAAQMDNVVVLVEDDAPADDPELLGLYEGVPLTERDLMWAAGSLPDRITIFRNPTLAICETREDVVEEVAITVVHEIAHHFGIDDDRLHELGWA</sequence>
<dbReference type="InterPro" id="IPR010428">
    <property type="entry name" value="Zincin_1"/>
</dbReference>
<dbReference type="InterPro" id="IPR038555">
    <property type="entry name" value="Zincin_1_sf"/>
</dbReference>